<dbReference type="PANTHER" id="PTHR24320:SF236">
    <property type="entry name" value="SHORT-CHAIN DEHYDROGENASE-RELATED"/>
    <property type="match status" value="1"/>
</dbReference>
<dbReference type="PANTHER" id="PTHR24320">
    <property type="entry name" value="RETINOL DEHYDROGENASE"/>
    <property type="match status" value="1"/>
</dbReference>
<protein>
    <submittedName>
        <fullName evidence="5">NAD(P)-binding protein</fullName>
    </submittedName>
</protein>
<evidence type="ECO:0000313" key="6">
    <source>
        <dbReference type="Proteomes" id="UP000800200"/>
    </source>
</evidence>
<comment type="similarity">
    <text evidence="1">Belongs to the short-chain dehydrogenases/reductases (SDR) family.</text>
</comment>
<dbReference type="PRINTS" id="PR00081">
    <property type="entry name" value="GDHRDH"/>
</dbReference>
<evidence type="ECO:0000313" key="5">
    <source>
        <dbReference type="EMBL" id="KAF2180158.1"/>
    </source>
</evidence>
<dbReference type="AlphaFoldDB" id="A0A6A6DP30"/>
<reference evidence="5" key="1">
    <citation type="journal article" date="2020" name="Stud. Mycol.">
        <title>101 Dothideomycetes genomes: a test case for predicting lifestyles and emergence of pathogens.</title>
        <authorList>
            <person name="Haridas S."/>
            <person name="Albert R."/>
            <person name="Binder M."/>
            <person name="Bloem J."/>
            <person name="Labutti K."/>
            <person name="Salamov A."/>
            <person name="Andreopoulos B."/>
            <person name="Baker S."/>
            <person name="Barry K."/>
            <person name="Bills G."/>
            <person name="Bluhm B."/>
            <person name="Cannon C."/>
            <person name="Castanera R."/>
            <person name="Culley D."/>
            <person name="Daum C."/>
            <person name="Ezra D."/>
            <person name="Gonzalez J."/>
            <person name="Henrissat B."/>
            <person name="Kuo A."/>
            <person name="Liang C."/>
            <person name="Lipzen A."/>
            <person name="Lutzoni F."/>
            <person name="Magnuson J."/>
            <person name="Mondo S."/>
            <person name="Nolan M."/>
            <person name="Ohm R."/>
            <person name="Pangilinan J."/>
            <person name="Park H.-J."/>
            <person name="Ramirez L."/>
            <person name="Alfaro M."/>
            <person name="Sun H."/>
            <person name="Tritt A."/>
            <person name="Yoshinaga Y."/>
            <person name="Zwiers L.-H."/>
            <person name="Turgeon B."/>
            <person name="Goodwin S."/>
            <person name="Spatafora J."/>
            <person name="Crous P."/>
            <person name="Grigoriev I."/>
        </authorList>
    </citation>
    <scope>NUCLEOTIDE SEQUENCE</scope>
    <source>
        <strain evidence="5">CBS 207.26</strain>
    </source>
</reference>
<sequence>MSTLAQMFPPAPTFTEKSLTDLFSKVYIITGATAGVGLELAKILYSLNATVYIGGRSLTRCNEGFQAIQSAHPTSKGTLKPFIADLSDLKTIKSAVESFLNEEHRLDVLFLNAGVMLPPEGSKTKDGYNMEIGVNCLSSFLLVNLLTPIMAFTSSHFCHPNPSIRIVWVSSCLDMGTPKGGVQFPSSTPLSPSKCNPPFSSSRTTSSTAPLSSTLTSFRSPTEPSDAPKQLKGMAQYMQSKSGAYLLAHEFSARTSKNAHGNGIMHVSLHPGFMKTELQRHIPAPARAMMGTVFKGPKYGAYTELYAGLAPDVEDGAFYWPWGRKGAVPAHIIESTENGEDGRSVSSRFYEWCEEQVKLFM</sequence>
<dbReference type="Pfam" id="PF00106">
    <property type="entry name" value="adh_short"/>
    <property type="match status" value="1"/>
</dbReference>
<evidence type="ECO:0000256" key="2">
    <source>
        <dbReference type="ARBA" id="ARBA00022857"/>
    </source>
</evidence>
<feature type="region of interest" description="Disordered" evidence="4">
    <location>
        <begin position="183"/>
        <end position="230"/>
    </location>
</feature>
<accession>A0A6A6DP30</accession>
<dbReference type="OrthoDB" id="191139at2759"/>
<keyword evidence="6" id="KW-1185">Reference proteome</keyword>
<dbReference type="SUPFAM" id="SSF51735">
    <property type="entry name" value="NAD(P)-binding Rossmann-fold domains"/>
    <property type="match status" value="1"/>
</dbReference>
<evidence type="ECO:0000256" key="1">
    <source>
        <dbReference type="ARBA" id="ARBA00006484"/>
    </source>
</evidence>
<evidence type="ECO:0000256" key="3">
    <source>
        <dbReference type="ARBA" id="ARBA00023002"/>
    </source>
</evidence>
<gene>
    <name evidence="5" type="ORF">K469DRAFT_715779</name>
</gene>
<evidence type="ECO:0000256" key="4">
    <source>
        <dbReference type="SAM" id="MobiDB-lite"/>
    </source>
</evidence>
<dbReference type="Proteomes" id="UP000800200">
    <property type="component" value="Unassembled WGS sequence"/>
</dbReference>
<dbReference type="GO" id="GO:0016491">
    <property type="term" value="F:oxidoreductase activity"/>
    <property type="evidence" value="ECO:0007669"/>
    <property type="project" value="UniProtKB-KW"/>
</dbReference>
<feature type="compositionally biased region" description="Polar residues" evidence="4">
    <location>
        <begin position="184"/>
        <end position="194"/>
    </location>
</feature>
<dbReference type="InterPro" id="IPR036291">
    <property type="entry name" value="NAD(P)-bd_dom_sf"/>
</dbReference>
<name>A0A6A6DP30_9PEZI</name>
<keyword evidence="3" id="KW-0560">Oxidoreductase</keyword>
<proteinExistence type="inferred from homology"/>
<dbReference type="Gene3D" id="3.40.50.720">
    <property type="entry name" value="NAD(P)-binding Rossmann-like Domain"/>
    <property type="match status" value="1"/>
</dbReference>
<dbReference type="InterPro" id="IPR002347">
    <property type="entry name" value="SDR_fam"/>
</dbReference>
<organism evidence="5 6">
    <name type="scientific">Zopfia rhizophila CBS 207.26</name>
    <dbReference type="NCBI Taxonomy" id="1314779"/>
    <lineage>
        <taxon>Eukaryota</taxon>
        <taxon>Fungi</taxon>
        <taxon>Dikarya</taxon>
        <taxon>Ascomycota</taxon>
        <taxon>Pezizomycotina</taxon>
        <taxon>Dothideomycetes</taxon>
        <taxon>Dothideomycetes incertae sedis</taxon>
        <taxon>Zopfiaceae</taxon>
        <taxon>Zopfia</taxon>
    </lineage>
</organism>
<dbReference type="EMBL" id="ML994660">
    <property type="protein sequence ID" value="KAF2180158.1"/>
    <property type="molecule type" value="Genomic_DNA"/>
</dbReference>
<feature type="compositionally biased region" description="Low complexity" evidence="4">
    <location>
        <begin position="200"/>
        <end position="217"/>
    </location>
</feature>
<keyword evidence="2" id="KW-0521">NADP</keyword>